<dbReference type="EMBL" id="BSSQ01000013">
    <property type="protein sequence ID" value="GLX68762.1"/>
    <property type="molecule type" value="Genomic_DNA"/>
</dbReference>
<gene>
    <name evidence="1" type="ORF">MU1_31070</name>
</gene>
<dbReference type="Proteomes" id="UP001157114">
    <property type="component" value="Unassembled WGS sequence"/>
</dbReference>
<keyword evidence="2" id="KW-1185">Reference proteome</keyword>
<name>A0ABQ6GGJ5_9BACL</name>
<dbReference type="RefSeq" id="WP_284239528.1">
    <property type="nucleotide sequence ID" value="NZ_BSSQ01000013.1"/>
</dbReference>
<sequence length="67" mass="7754">MKIYVVVSFAEDGMENVYVGDDLERVQAMTAEDFENCDALFVEIWEDGEKTDDYRVGSYSEDEELEN</sequence>
<reference evidence="1 2" key="1">
    <citation type="submission" date="2023-03" db="EMBL/GenBank/DDBJ databases">
        <title>Draft genome sequence of the bacteria which degrade cell wall of Tricholomamatutake.</title>
        <authorList>
            <person name="Konishi Y."/>
            <person name="Fukuta Y."/>
            <person name="Shirasaka N."/>
        </authorList>
    </citation>
    <scope>NUCLEOTIDE SEQUENCE [LARGE SCALE GENOMIC DNA]</scope>
    <source>
        <strain evidence="2">mu1</strain>
    </source>
</reference>
<proteinExistence type="predicted"/>
<evidence type="ECO:0000313" key="1">
    <source>
        <dbReference type="EMBL" id="GLX68762.1"/>
    </source>
</evidence>
<protein>
    <submittedName>
        <fullName evidence="1">Uncharacterized protein</fullName>
    </submittedName>
</protein>
<organism evidence="1 2">
    <name type="scientific">Paenibacillus glycanilyticus</name>
    <dbReference type="NCBI Taxonomy" id="126569"/>
    <lineage>
        <taxon>Bacteria</taxon>
        <taxon>Bacillati</taxon>
        <taxon>Bacillota</taxon>
        <taxon>Bacilli</taxon>
        <taxon>Bacillales</taxon>
        <taxon>Paenibacillaceae</taxon>
        <taxon>Paenibacillus</taxon>
    </lineage>
</organism>
<evidence type="ECO:0000313" key="2">
    <source>
        <dbReference type="Proteomes" id="UP001157114"/>
    </source>
</evidence>
<accession>A0ABQ6GGJ5</accession>
<comment type="caution">
    <text evidence="1">The sequence shown here is derived from an EMBL/GenBank/DDBJ whole genome shotgun (WGS) entry which is preliminary data.</text>
</comment>